<evidence type="ECO:0000313" key="3">
    <source>
        <dbReference type="Proteomes" id="UP001501523"/>
    </source>
</evidence>
<keyword evidence="1" id="KW-0812">Transmembrane</keyword>
<evidence type="ECO:0000313" key="2">
    <source>
        <dbReference type="EMBL" id="GAA0708509.1"/>
    </source>
</evidence>
<sequence>MKWYRATLALVLYLLVLGMIYVVHMRFGQVDVVFYASAEDVLAATVIVASALFAFRLFGVFCNFEKIQIATICLLVGYALAISVPTVVDRSLSFYILEKLQQRGGGIRMDAFEFIFTHEYVKEHRLVDVRLTEQLQSGTIRIENGCVHLTSKGNFLAAASRWFRKNLLPRQRLLMGKYTDDLTDPFRHSFPTPEYLCNG</sequence>
<evidence type="ECO:0000256" key="1">
    <source>
        <dbReference type="SAM" id="Phobius"/>
    </source>
</evidence>
<organism evidence="2 3">
    <name type="scientific">Dokdonella soli</name>
    <dbReference type="NCBI Taxonomy" id="529810"/>
    <lineage>
        <taxon>Bacteria</taxon>
        <taxon>Pseudomonadati</taxon>
        <taxon>Pseudomonadota</taxon>
        <taxon>Gammaproteobacteria</taxon>
        <taxon>Lysobacterales</taxon>
        <taxon>Rhodanobacteraceae</taxon>
        <taxon>Dokdonella</taxon>
    </lineage>
</organism>
<proteinExistence type="predicted"/>
<keyword evidence="3" id="KW-1185">Reference proteome</keyword>
<name>A0ABN1IDE4_9GAMM</name>
<dbReference type="Proteomes" id="UP001501523">
    <property type="component" value="Unassembled WGS sequence"/>
</dbReference>
<dbReference type="EMBL" id="BAAAEU010000004">
    <property type="protein sequence ID" value="GAA0708509.1"/>
    <property type="molecule type" value="Genomic_DNA"/>
</dbReference>
<gene>
    <name evidence="2" type="ORF">GCM10009105_08150</name>
</gene>
<feature type="transmembrane region" description="Helical" evidence="1">
    <location>
        <begin position="69"/>
        <end position="88"/>
    </location>
</feature>
<dbReference type="RefSeq" id="WP_343787435.1">
    <property type="nucleotide sequence ID" value="NZ_BAAAEU010000004.1"/>
</dbReference>
<accession>A0ABN1IDE4</accession>
<reference evidence="2 3" key="1">
    <citation type="journal article" date="2019" name="Int. J. Syst. Evol. Microbiol.">
        <title>The Global Catalogue of Microorganisms (GCM) 10K type strain sequencing project: providing services to taxonomists for standard genome sequencing and annotation.</title>
        <authorList>
            <consortium name="The Broad Institute Genomics Platform"/>
            <consortium name="The Broad Institute Genome Sequencing Center for Infectious Disease"/>
            <person name="Wu L."/>
            <person name="Ma J."/>
        </authorList>
    </citation>
    <scope>NUCLEOTIDE SEQUENCE [LARGE SCALE GENOMIC DNA]</scope>
    <source>
        <strain evidence="2 3">JCM 15421</strain>
    </source>
</reference>
<keyword evidence="1" id="KW-1133">Transmembrane helix</keyword>
<protein>
    <submittedName>
        <fullName evidence="2">Uncharacterized protein</fullName>
    </submittedName>
</protein>
<keyword evidence="1" id="KW-0472">Membrane</keyword>
<comment type="caution">
    <text evidence="2">The sequence shown here is derived from an EMBL/GenBank/DDBJ whole genome shotgun (WGS) entry which is preliminary data.</text>
</comment>
<feature type="transmembrane region" description="Helical" evidence="1">
    <location>
        <begin position="41"/>
        <end position="62"/>
    </location>
</feature>